<evidence type="ECO:0000256" key="6">
    <source>
        <dbReference type="ARBA" id="ARBA00023295"/>
    </source>
</evidence>
<dbReference type="OrthoDB" id="6123450at2759"/>
<dbReference type="InterPro" id="IPR011613">
    <property type="entry name" value="GH15-like"/>
</dbReference>
<dbReference type="PROSITE" id="PS00820">
    <property type="entry name" value="GLUCOAMYLASE"/>
    <property type="match status" value="1"/>
</dbReference>
<evidence type="ECO:0000313" key="12">
    <source>
        <dbReference type="Proteomes" id="UP000308768"/>
    </source>
</evidence>
<evidence type="ECO:0000256" key="9">
    <source>
        <dbReference type="ARBA" id="ARBA00033473"/>
    </source>
</evidence>
<dbReference type="GO" id="GO:0004339">
    <property type="term" value="F:glucan 1,4-alpha-glucosidase activity"/>
    <property type="evidence" value="ECO:0007669"/>
    <property type="project" value="UniProtKB-EC"/>
</dbReference>
<evidence type="ECO:0000256" key="2">
    <source>
        <dbReference type="ARBA" id="ARBA00006188"/>
    </source>
</evidence>
<dbReference type="Gene3D" id="1.50.10.10">
    <property type="match status" value="1"/>
</dbReference>
<dbReference type="EMBL" id="NAJN01000196">
    <property type="protein sequence ID" value="TKA77265.1"/>
    <property type="molecule type" value="Genomic_DNA"/>
</dbReference>
<evidence type="ECO:0000256" key="3">
    <source>
        <dbReference type="ARBA" id="ARBA00012593"/>
    </source>
</evidence>
<evidence type="ECO:0000256" key="4">
    <source>
        <dbReference type="ARBA" id="ARBA00022801"/>
    </source>
</evidence>
<evidence type="ECO:0000256" key="1">
    <source>
        <dbReference type="ARBA" id="ARBA00001863"/>
    </source>
</evidence>
<keyword evidence="6" id="KW-0326">Glycosidase</keyword>
<dbReference type="PANTHER" id="PTHR31616:SF9">
    <property type="entry name" value="GLUCOAMYLASE, INTRACELLULAR SPORULATION-SPECIFIC"/>
    <property type="match status" value="1"/>
</dbReference>
<dbReference type="AlphaFoldDB" id="A0A4U0XQQ4"/>
<dbReference type="Pfam" id="PF00723">
    <property type="entry name" value="Glyco_hydro_15"/>
    <property type="match status" value="1"/>
</dbReference>
<evidence type="ECO:0000256" key="7">
    <source>
        <dbReference type="ARBA" id="ARBA00023326"/>
    </source>
</evidence>
<proteinExistence type="inferred from homology"/>
<dbReference type="InterPro" id="IPR046966">
    <property type="entry name" value="Glucoamylase_active_site"/>
</dbReference>
<comment type="similarity">
    <text evidence="2">Belongs to the glycosyl hydrolase 15 family.</text>
</comment>
<dbReference type="PANTHER" id="PTHR31616">
    <property type="entry name" value="TREHALASE"/>
    <property type="match status" value="1"/>
</dbReference>
<dbReference type="Proteomes" id="UP000308768">
    <property type="component" value="Unassembled WGS sequence"/>
</dbReference>
<dbReference type="GO" id="GO:0000272">
    <property type="term" value="P:polysaccharide catabolic process"/>
    <property type="evidence" value="ECO:0007669"/>
    <property type="project" value="UniProtKB-KW"/>
</dbReference>
<evidence type="ECO:0000259" key="10">
    <source>
        <dbReference type="Pfam" id="PF00723"/>
    </source>
</evidence>
<protein>
    <recommendedName>
        <fullName evidence="3">glucan 1,4-alpha-glucosidase</fullName>
        <ecNumber evidence="3">3.2.1.3</ecNumber>
    </recommendedName>
    <alternativeName>
        <fullName evidence="9">1,4-alpha-D-glucan glucohydrolase</fullName>
    </alternativeName>
    <alternativeName>
        <fullName evidence="8">Glucan 1,4-alpha-glucosidase</fullName>
    </alternativeName>
</protein>
<evidence type="ECO:0000256" key="8">
    <source>
        <dbReference type="ARBA" id="ARBA00033442"/>
    </source>
</evidence>
<dbReference type="STRING" id="331657.A0A4U0XQQ4"/>
<feature type="domain" description="GH15-like" evidence="10">
    <location>
        <begin position="57"/>
        <end position="528"/>
    </location>
</feature>
<dbReference type="InterPro" id="IPR012341">
    <property type="entry name" value="6hp_glycosidase-like_sf"/>
</dbReference>
<dbReference type="InterPro" id="IPR008928">
    <property type="entry name" value="6-hairpin_glycosidase_sf"/>
</dbReference>
<dbReference type="InterPro" id="IPR000165">
    <property type="entry name" value="Glucoamylase"/>
</dbReference>
<keyword evidence="7" id="KW-0624">Polysaccharide degradation</keyword>
<sequence>MMLLIPFILVAYVLLYAFALTVPLDIAQQPLLDGLSTEELSPAPRLDTWLKKEEAVAVDRLLANIAPGGRNAQDATPGTVVASPSREHPDYYFQWVRDAAITMSSLVDLYADDPASPLAAHLLEILDAYTSLQHTLQRTVNPSGTFSDLSGLGEPKFHTDGSAFTGSWGRPQRDGPALRAIALMQYLHAYNASHPTLWSSEEGVEWFKTLYEPSLPAQSIIKADLEYISHNWRESGFDLWEEVRGLHFFTAMVQLRALREGAELAAAFGDVGASSWYRSQAEDMEVFLEEFWDLKKGHIVETLRSKRSGLDCGILLGSLHGSPLEGSHQNVRRDGHIFLPHSDEILVTLLALTRDQRDRFPINFAPRDGLLVHTLEAVTMPLQGVGIGRYPEDAYNGYGSSTPDAGNPWFLCTTSAAEVLYRTATHIQESGRLHVRERGAPFWEALLSATDTELLPSPTPPDRTYYPADQLFNTTLARLKEVGGSFLDVVRRHAGDEGSLSEQFDRVTGYETGARDLTWSYGALLQALLAQDITSVLSGQAQLTHFAAHISKYPELAVSFNIGNRTSMDSACIETRTSGS</sequence>
<name>A0A4U0XQQ4_9PEZI</name>
<comment type="catalytic activity">
    <reaction evidence="1">
        <text>Hydrolysis of terminal (1-&gt;4)-linked alpha-D-glucose residues successively from non-reducing ends of the chains with release of beta-D-glucose.</text>
        <dbReference type="EC" id="3.2.1.3"/>
    </reaction>
</comment>
<organism evidence="11 12">
    <name type="scientific">Cryomyces minteri</name>
    <dbReference type="NCBI Taxonomy" id="331657"/>
    <lineage>
        <taxon>Eukaryota</taxon>
        <taxon>Fungi</taxon>
        <taxon>Dikarya</taxon>
        <taxon>Ascomycota</taxon>
        <taxon>Pezizomycotina</taxon>
        <taxon>Dothideomycetes</taxon>
        <taxon>Dothideomycetes incertae sedis</taxon>
        <taxon>Cryomyces</taxon>
    </lineage>
</organism>
<dbReference type="PRINTS" id="PR00736">
    <property type="entry name" value="GLHYDRLASE15"/>
</dbReference>
<dbReference type="GO" id="GO:0000324">
    <property type="term" value="C:fungal-type vacuole"/>
    <property type="evidence" value="ECO:0007669"/>
    <property type="project" value="TreeGrafter"/>
</dbReference>
<keyword evidence="12" id="KW-1185">Reference proteome</keyword>
<comment type="caution">
    <text evidence="11">The sequence shown here is derived from an EMBL/GenBank/DDBJ whole genome shotgun (WGS) entry which is preliminary data.</text>
</comment>
<dbReference type="SUPFAM" id="SSF48208">
    <property type="entry name" value="Six-hairpin glycosidases"/>
    <property type="match status" value="1"/>
</dbReference>
<gene>
    <name evidence="11" type="ORF">B0A49_03503</name>
</gene>
<accession>A0A4U0XQQ4</accession>
<evidence type="ECO:0000256" key="5">
    <source>
        <dbReference type="ARBA" id="ARBA00023277"/>
    </source>
</evidence>
<dbReference type="EC" id="3.2.1.3" evidence="3"/>
<evidence type="ECO:0000313" key="11">
    <source>
        <dbReference type="EMBL" id="TKA77265.1"/>
    </source>
</evidence>
<reference evidence="11 12" key="1">
    <citation type="submission" date="2017-03" db="EMBL/GenBank/DDBJ databases">
        <title>Genomes of endolithic fungi from Antarctica.</title>
        <authorList>
            <person name="Coleine C."/>
            <person name="Masonjones S."/>
            <person name="Stajich J.E."/>
        </authorList>
    </citation>
    <scope>NUCLEOTIDE SEQUENCE [LARGE SCALE GENOMIC DNA]</scope>
    <source>
        <strain evidence="11 12">CCFEE 5187</strain>
    </source>
</reference>
<keyword evidence="4" id="KW-0378">Hydrolase</keyword>
<keyword evidence="5" id="KW-0119">Carbohydrate metabolism</keyword>